<dbReference type="InterPro" id="IPR050185">
    <property type="entry name" value="Ub_carboxyl-term_hydrolase"/>
</dbReference>
<gene>
    <name evidence="4" type="ORF">Adt_24238</name>
</gene>
<keyword evidence="2" id="KW-0788">Thiol protease</keyword>
<dbReference type="GO" id="GO:0004843">
    <property type="term" value="F:cysteine-type deubiquitinase activity"/>
    <property type="evidence" value="ECO:0007669"/>
    <property type="project" value="UniProtKB-UniRule"/>
</dbReference>
<proteinExistence type="inferred from homology"/>
<dbReference type="Gene3D" id="3.90.70.10">
    <property type="entry name" value="Cysteine proteinases"/>
    <property type="match status" value="1"/>
</dbReference>
<keyword evidence="2" id="KW-0833">Ubl conjugation pathway</keyword>
<accession>A0ABD1SE74</accession>
<evidence type="ECO:0000256" key="2">
    <source>
        <dbReference type="RuleBase" id="RU366025"/>
    </source>
</evidence>
<dbReference type="Pfam" id="PF00443">
    <property type="entry name" value="UCH"/>
    <property type="match status" value="1"/>
</dbReference>
<dbReference type="InterPro" id="IPR038765">
    <property type="entry name" value="Papain-like_cys_pep_sf"/>
</dbReference>
<dbReference type="InterPro" id="IPR018200">
    <property type="entry name" value="USP_CS"/>
</dbReference>
<dbReference type="GO" id="GO:0006508">
    <property type="term" value="P:proteolysis"/>
    <property type="evidence" value="ECO:0007669"/>
    <property type="project" value="UniProtKB-KW"/>
</dbReference>
<keyword evidence="5" id="KW-1185">Reference proteome</keyword>
<dbReference type="InterPro" id="IPR001394">
    <property type="entry name" value="Peptidase_C19_UCH"/>
</dbReference>
<comment type="catalytic activity">
    <reaction evidence="2">
        <text>Thiol-dependent hydrolysis of ester, thioester, amide, peptide and isopeptide bonds formed by the C-terminal Gly of ubiquitin (a 76-residue protein attached to proteins as an intracellular targeting signal).</text>
        <dbReference type="EC" id="3.4.19.12"/>
    </reaction>
</comment>
<dbReference type="EC" id="3.4.19.12" evidence="2"/>
<evidence type="ECO:0000313" key="4">
    <source>
        <dbReference type="EMBL" id="KAL2498688.1"/>
    </source>
</evidence>
<dbReference type="PANTHER" id="PTHR21646:SF23">
    <property type="entry name" value="UBIQUITIN CARBOXYL-TERMINAL HYDROLASE USP2"/>
    <property type="match status" value="1"/>
</dbReference>
<dbReference type="PROSITE" id="PS00973">
    <property type="entry name" value="USP_2"/>
    <property type="match status" value="1"/>
</dbReference>
<protein>
    <recommendedName>
        <fullName evidence="2">Ubiquitin carboxyl-terminal hydrolase</fullName>
        <ecNumber evidence="2">3.4.19.12</ecNumber>
    </recommendedName>
</protein>
<evidence type="ECO:0000259" key="3">
    <source>
        <dbReference type="PROSITE" id="PS50235"/>
    </source>
</evidence>
<dbReference type="PANTHER" id="PTHR21646">
    <property type="entry name" value="UBIQUITIN CARBOXYL-TERMINAL HYDROLASE"/>
    <property type="match status" value="1"/>
</dbReference>
<keyword evidence="2" id="KW-0645">Protease</keyword>
<dbReference type="InterPro" id="IPR028889">
    <property type="entry name" value="USP"/>
</dbReference>
<keyword evidence="2 4" id="KW-0378">Hydrolase</keyword>
<reference evidence="5" key="1">
    <citation type="submission" date="2024-07" db="EMBL/GenBank/DDBJ databases">
        <title>Two chromosome-level genome assemblies of Korean endemic species Abeliophyllum distichum and Forsythia ovata (Oleaceae).</title>
        <authorList>
            <person name="Jang H."/>
        </authorList>
    </citation>
    <scope>NUCLEOTIDE SEQUENCE [LARGE SCALE GENOMIC DNA]</scope>
</reference>
<organism evidence="4 5">
    <name type="scientific">Abeliophyllum distichum</name>
    <dbReference type="NCBI Taxonomy" id="126358"/>
    <lineage>
        <taxon>Eukaryota</taxon>
        <taxon>Viridiplantae</taxon>
        <taxon>Streptophyta</taxon>
        <taxon>Embryophyta</taxon>
        <taxon>Tracheophyta</taxon>
        <taxon>Spermatophyta</taxon>
        <taxon>Magnoliopsida</taxon>
        <taxon>eudicotyledons</taxon>
        <taxon>Gunneridae</taxon>
        <taxon>Pentapetalae</taxon>
        <taxon>asterids</taxon>
        <taxon>lamiids</taxon>
        <taxon>Lamiales</taxon>
        <taxon>Oleaceae</taxon>
        <taxon>Forsythieae</taxon>
        <taxon>Abeliophyllum</taxon>
    </lineage>
</organism>
<dbReference type="Proteomes" id="UP001604336">
    <property type="component" value="Unassembled WGS sequence"/>
</dbReference>
<comment type="function">
    <text evidence="2">Recognizes and hydrolyzes the peptide bond at the C-terminal Gly of ubiquitin. Involved in the processing of poly-ubiquitin precursors as well as that of ubiquitinated proteins.</text>
</comment>
<evidence type="ECO:0000256" key="1">
    <source>
        <dbReference type="ARBA" id="ARBA00009085"/>
    </source>
</evidence>
<dbReference type="PROSITE" id="PS50235">
    <property type="entry name" value="USP_3"/>
    <property type="match status" value="1"/>
</dbReference>
<dbReference type="PROSITE" id="PS00972">
    <property type="entry name" value="USP_1"/>
    <property type="match status" value="1"/>
</dbReference>
<dbReference type="AlphaFoldDB" id="A0ABD1SE74"/>
<sequence length="584" mass="65046">MSIQESIKVSSFIPKLNYVSKFLPQGKWGSASGVKISVAVGVLGAAGIILAVKDKVLNFNILLLLSDNECNSEKYWTIPGLQNFGNNCFLNVILQDFSTANFLLELYFHGFFSIIPPVYDVINLVFNLHFNGFIFGFRLWQAARSFRKYLEKTAEEFKFLSDGVESMPLINALASLMEELGTVRHGRTVLSPRKLMLAMDNYVPSFNLTSQQDAEEAFSHILSSLREEVSEHFVPDHSNLADLTALPHRRILVANSSNGRGEWQRWRHSFLGPFDGILGSILICQSCSFQVSLDFQLFHSLHLSPPISHNATMMAGCSLEDCLEQFFVAEHIENYCCSHCWHSAAIKYVSAVAEDKTDIGKLQSCTNDDSCDCKTLSSLQGFPWSNRFCRTFKQLSIARSPKILCIHLQRASANIFGQTVKLRGIKNLEENLQFKQSKKQCGNFSSKTEVAGESERNTVTLPNGNCLKVSKAGPMLLKNSGCTDTSFGSTPMLSNNKVGSTIPSKPRLYRLVSVVEHFGTVGSGHYMVYRRVTAKIGAEDPVALLESAIDQWFCISDSEVQSVSEKDVLNANASVLFYEKIVVH</sequence>
<name>A0ABD1SE74_9LAMI</name>
<dbReference type="EMBL" id="JBFOLK010000007">
    <property type="protein sequence ID" value="KAL2498688.1"/>
    <property type="molecule type" value="Genomic_DNA"/>
</dbReference>
<evidence type="ECO:0000313" key="5">
    <source>
        <dbReference type="Proteomes" id="UP001604336"/>
    </source>
</evidence>
<dbReference type="SUPFAM" id="SSF54001">
    <property type="entry name" value="Cysteine proteinases"/>
    <property type="match status" value="1"/>
</dbReference>
<feature type="domain" description="USP" evidence="3">
    <location>
        <begin position="79"/>
        <end position="581"/>
    </location>
</feature>
<comment type="caution">
    <text evidence="4">The sequence shown here is derived from an EMBL/GenBank/DDBJ whole genome shotgun (WGS) entry which is preliminary data.</text>
</comment>
<comment type="similarity">
    <text evidence="1 2">Belongs to the peptidase C19 family.</text>
</comment>